<dbReference type="EMBL" id="OB679322">
    <property type="protein sequence ID" value="CAD7236474.1"/>
    <property type="molecule type" value="Genomic_DNA"/>
</dbReference>
<sequence length="74" mass="8111">MTRMEDQTGAAAVQRKKSQLKQASERDENKIHLTVTLEELLLVTLQNSPALFTDLSCDGSSVARNGSHMCGAMF</sequence>
<accession>A0A7R8WWD5</accession>
<organism evidence="1">
    <name type="scientific">Cyprideis torosa</name>
    <dbReference type="NCBI Taxonomy" id="163714"/>
    <lineage>
        <taxon>Eukaryota</taxon>
        <taxon>Metazoa</taxon>
        <taxon>Ecdysozoa</taxon>
        <taxon>Arthropoda</taxon>
        <taxon>Crustacea</taxon>
        <taxon>Oligostraca</taxon>
        <taxon>Ostracoda</taxon>
        <taxon>Podocopa</taxon>
        <taxon>Podocopida</taxon>
        <taxon>Cytherocopina</taxon>
        <taxon>Cytheroidea</taxon>
        <taxon>Cytherideidae</taxon>
        <taxon>Cyprideis</taxon>
    </lineage>
</organism>
<reference evidence="1" key="1">
    <citation type="submission" date="2020-11" db="EMBL/GenBank/DDBJ databases">
        <authorList>
            <person name="Tran Van P."/>
        </authorList>
    </citation>
    <scope>NUCLEOTIDE SEQUENCE</scope>
</reference>
<evidence type="ECO:0000313" key="1">
    <source>
        <dbReference type="EMBL" id="CAD7236474.1"/>
    </source>
</evidence>
<proteinExistence type="predicted"/>
<protein>
    <submittedName>
        <fullName evidence="1">Uncharacterized protein</fullName>
    </submittedName>
</protein>
<gene>
    <name evidence="1" type="ORF">CTOB1V02_LOCUS14289</name>
</gene>
<dbReference type="AlphaFoldDB" id="A0A7R8WWD5"/>
<name>A0A7R8WWD5_9CRUS</name>